<name>A0ABT3KI18_9GAMM</name>
<accession>A0ABT3KI18</accession>
<feature type="transmembrane region" description="Helical" evidence="1">
    <location>
        <begin position="132"/>
        <end position="153"/>
    </location>
</feature>
<dbReference type="Proteomes" id="UP001431181">
    <property type="component" value="Unassembled WGS sequence"/>
</dbReference>
<gene>
    <name evidence="2" type="ORF">ONZ52_15050</name>
</gene>
<dbReference type="Gene3D" id="6.10.340.10">
    <property type="match status" value="1"/>
</dbReference>
<proteinExistence type="predicted"/>
<organism evidence="2 3">
    <name type="scientific">Marinomonas rhodophyticola</name>
    <dbReference type="NCBI Taxonomy" id="2992803"/>
    <lineage>
        <taxon>Bacteria</taxon>
        <taxon>Pseudomonadati</taxon>
        <taxon>Pseudomonadota</taxon>
        <taxon>Gammaproteobacteria</taxon>
        <taxon>Oceanospirillales</taxon>
        <taxon>Oceanospirillaceae</taxon>
        <taxon>Marinomonas</taxon>
    </lineage>
</organism>
<keyword evidence="1" id="KW-0472">Membrane</keyword>
<keyword evidence="3" id="KW-1185">Reference proteome</keyword>
<dbReference type="EMBL" id="JAPEUL010000009">
    <property type="protein sequence ID" value="MCW4630178.1"/>
    <property type="molecule type" value="Genomic_DNA"/>
</dbReference>
<protein>
    <recommendedName>
        <fullName evidence="4">HAMP domain-containing protein</fullName>
    </recommendedName>
</protein>
<evidence type="ECO:0000313" key="3">
    <source>
        <dbReference type="Proteomes" id="UP001431181"/>
    </source>
</evidence>
<comment type="caution">
    <text evidence="2">The sequence shown here is derived from an EMBL/GenBank/DDBJ whole genome shotgun (WGS) entry which is preliminary data.</text>
</comment>
<dbReference type="RefSeq" id="WP_265219551.1">
    <property type="nucleotide sequence ID" value="NZ_JAPEUL010000009.1"/>
</dbReference>
<evidence type="ECO:0008006" key="4">
    <source>
        <dbReference type="Google" id="ProtNLM"/>
    </source>
</evidence>
<evidence type="ECO:0000256" key="1">
    <source>
        <dbReference type="SAM" id="Phobius"/>
    </source>
</evidence>
<sequence length="210" mass="23948">MSSFQVFFDWQDEKSTIQKQVMSTLQIVENAATEAAYSLDETLAKKVLTGLMRSNSFHTARLEDDLGYELASTYRPLEPLSSRWLSEHIFSDLPKFFRLNLRRNNDLEVGTIVVTIDSGTVTNGFIRRSFRLIGTSLLSAMLLGAAMFMLFYVQISHPLSRLIGQLSLLEKAENDPAQLQFKQTSREDELGILARTITALWHKRKKLKVN</sequence>
<reference evidence="2" key="1">
    <citation type="submission" date="2022-11" db="EMBL/GenBank/DDBJ databases">
        <title>Marinomonas sp. nov., isolated from marine algae.</title>
        <authorList>
            <person name="Choi D.G."/>
            <person name="Kim J.M."/>
            <person name="Lee J.K."/>
            <person name="Baek J.H."/>
            <person name="Jeon C.O."/>
        </authorList>
    </citation>
    <scope>NUCLEOTIDE SEQUENCE</scope>
    <source>
        <strain evidence="2">KJ51-3</strain>
    </source>
</reference>
<evidence type="ECO:0000313" key="2">
    <source>
        <dbReference type="EMBL" id="MCW4630178.1"/>
    </source>
</evidence>
<keyword evidence="1" id="KW-0812">Transmembrane</keyword>
<keyword evidence="1" id="KW-1133">Transmembrane helix</keyword>